<dbReference type="InterPro" id="IPR001073">
    <property type="entry name" value="C1q_dom"/>
</dbReference>
<evidence type="ECO:0000259" key="5">
    <source>
        <dbReference type="PROSITE" id="PS50871"/>
    </source>
</evidence>
<keyword evidence="3" id="KW-0732">Signal</keyword>
<dbReference type="PROSITE" id="PS50871">
    <property type="entry name" value="C1Q"/>
    <property type="match status" value="1"/>
</dbReference>
<dbReference type="Pfam" id="PF00386">
    <property type="entry name" value="C1q"/>
    <property type="match status" value="1"/>
</dbReference>
<evidence type="ECO:0000256" key="1">
    <source>
        <dbReference type="ARBA" id="ARBA00004613"/>
    </source>
</evidence>
<sequence length="228" mass="25855">MGDRLWKLEGKLNQYMEEHGRLLQQNQELQRRVSETEKKNEELTTKISSLEEKVKEIQQRNDKWQMDIKHNEVKSYSSHTHIQKRTVPATVAQTEQVAFYAYLSTNTQANLPLHHTLIYDVVRVSKGQGVHKDNGIFIVPRSGVYVFAWTVAIENDGCAILELVVNGEAFGSTFADDDGNGGWDHGTGVAVLEAHSGDHVYIRMVRNGEDVVHSDEKGRTSFSGWNLF</sequence>
<keyword evidence="4" id="KW-0175">Coiled coil</keyword>
<dbReference type="AlphaFoldDB" id="A0A8W8N5I2"/>
<evidence type="ECO:0000313" key="7">
    <source>
        <dbReference type="Proteomes" id="UP000005408"/>
    </source>
</evidence>
<organism evidence="6 7">
    <name type="scientific">Magallana gigas</name>
    <name type="common">Pacific oyster</name>
    <name type="synonym">Crassostrea gigas</name>
    <dbReference type="NCBI Taxonomy" id="29159"/>
    <lineage>
        <taxon>Eukaryota</taxon>
        <taxon>Metazoa</taxon>
        <taxon>Spiralia</taxon>
        <taxon>Lophotrochozoa</taxon>
        <taxon>Mollusca</taxon>
        <taxon>Bivalvia</taxon>
        <taxon>Autobranchia</taxon>
        <taxon>Pteriomorphia</taxon>
        <taxon>Ostreida</taxon>
        <taxon>Ostreoidea</taxon>
        <taxon>Ostreidae</taxon>
        <taxon>Magallana</taxon>
    </lineage>
</organism>
<name>A0A8W8N5I2_MAGGI</name>
<evidence type="ECO:0000313" key="6">
    <source>
        <dbReference type="EnsemblMetazoa" id="G5428.1:cds"/>
    </source>
</evidence>
<dbReference type="Proteomes" id="UP000005408">
    <property type="component" value="Unassembled WGS sequence"/>
</dbReference>
<comment type="subcellular location">
    <subcellularLocation>
        <location evidence="1">Secreted</location>
    </subcellularLocation>
</comment>
<feature type="coiled-coil region" evidence="4">
    <location>
        <begin position="12"/>
        <end position="67"/>
    </location>
</feature>
<dbReference type="InterPro" id="IPR008983">
    <property type="entry name" value="Tumour_necrosis_fac-like_dom"/>
</dbReference>
<keyword evidence="2" id="KW-0964">Secreted</keyword>
<dbReference type="SUPFAM" id="SSF49842">
    <property type="entry name" value="TNF-like"/>
    <property type="match status" value="1"/>
</dbReference>
<dbReference type="PANTHER" id="PTHR22923">
    <property type="entry name" value="CEREBELLIN-RELATED"/>
    <property type="match status" value="1"/>
</dbReference>
<evidence type="ECO:0000256" key="4">
    <source>
        <dbReference type="SAM" id="Coils"/>
    </source>
</evidence>
<feature type="domain" description="C1q" evidence="5">
    <location>
        <begin position="92"/>
        <end position="228"/>
    </location>
</feature>
<protein>
    <recommendedName>
        <fullName evidence="5">C1q domain-containing protein</fullName>
    </recommendedName>
</protein>
<dbReference type="EnsemblMetazoa" id="G5428.1">
    <property type="protein sequence ID" value="G5428.1:cds"/>
    <property type="gene ID" value="G5428"/>
</dbReference>
<dbReference type="PANTHER" id="PTHR22923:SF116">
    <property type="entry name" value="C1Q DOMAIN-CONTAINING PROTEIN"/>
    <property type="match status" value="1"/>
</dbReference>
<accession>A0A8W8N5I2</accession>
<dbReference type="PRINTS" id="PR00007">
    <property type="entry name" value="COMPLEMNTC1Q"/>
</dbReference>
<dbReference type="GO" id="GO:0005576">
    <property type="term" value="C:extracellular region"/>
    <property type="evidence" value="ECO:0007669"/>
    <property type="project" value="UniProtKB-SubCell"/>
</dbReference>
<proteinExistence type="predicted"/>
<evidence type="ECO:0000256" key="3">
    <source>
        <dbReference type="ARBA" id="ARBA00022729"/>
    </source>
</evidence>
<dbReference type="Gene3D" id="2.60.120.40">
    <property type="match status" value="1"/>
</dbReference>
<dbReference type="SMART" id="SM00110">
    <property type="entry name" value="C1Q"/>
    <property type="match status" value="1"/>
</dbReference>
<dbReference type="SUPFAM" id="SSF90257">
    <property type="entry name" value="Myosin rod fragments"/>
    <property type="match status" value="1"/>
</dbReference>
<reference evidence="6" key="1">
    <citation type="submission" date="2022-08" db="UniProtKB">
        <authorList>
            <consortium name="EnsemblMetazoa"/>
        </authorList>
    </citation>
    <scope>IDENTIFICATION</scope>
    <source>
        <strain evidence="6">05x7-T-G4-1.051#20</strain>
    </source>
</reference>
<evidence type="ECO:0000256" key="2">
    <source>
        <dbReference type="ARBA" id="ARBA00022525"/>
    </source>
</evidence>
<keyword evidence="7" id="KW-1185">Reference proteome</keyword>
<dbReference type="InterPro" id="IPR050822">
    <property type="entry name" value="Cerebellin_Synaptic_Org"/>
</dbReference>